<dbReference type="Gene3D" id="2.40.110.20">
    <property type="match status" value="1"/>
</dbReference>
<reference evidence="8" key="1">
    <citation type="submission" date="2020-11" db="EMBL/GenBank/DDBJ databases">
        <authorList>
            <consortium name="DOE Joint Genome Institute"/>
            <person name="Ahrendt S."/>
            <person name="Riley R."/>
            <person name="Andreopoulos W."/>
            <person name="Labutti K."/>
            <person name="Pangilinan J."/>
            <person name="Ruiz-Duenas F.J."/>
            <person name="Barrasa J.M."/>
            <person name="Sanchez-Garcia M."/>
            <person name="Camarero S."/>
            <person name="Miyauchi S."/>
            <person name="Serrano A."/>
            <person name="Linde D."/>
            <person name="Babiker R."/>
            <person name="Drula E."/>
            <person name="Ayuso-Fernandez I."/>
            <person name="Pacheco R."/>
            <person name="Padilla G."/>
            <person name="Ferreira P."/>
            <person name="Barriuso J."/>
            <person name="Kellner H."/>
            <person name="Castanera R."/>
            <person name="Alfaro M."/>
            <person name="Ramirez L."/>
            <person name="Pisabarro A.G."/>
            <person name="Kuo A."/>
            <person name="Tritt A."/>
            <person name="Lipzen A."/>
            <person name="He G."/>
            <person name="Yan M."/>
            <person name="Ng V."/>
            <person name="Cullen D."/>
            <person name="Martin F."/>
            <person name="Rosso M.-N."/>
            <person name="Henrissat B."/>
            <person name="Hibbett D."/>
            <person name="Martinez A.T."/>
            <person name="Grigoriev I.V."/>
        </authorList>
    </citation>
    <scope>NUCLEOTIDE SEQUENCE</scope>
    <source>
        <strain evidence="8">CBS 506.95</strain>
    </source>
</reference>
<dbReference type="AlphaFoldDB" id="A0A9P6EPZ4"/>
<dbReference type="Gene3D" id="6.10.250.600">
    <property type="match status" value="1"/>
</dbReference>
<evidence type="ECO:0000259" key="5">
    <source>
        <dbReference type="Pfam" id="PF00441"/>
    </source>
</evidence>
<dbReference type="OrthoDB" id="10251155at2759"/>
<dbReference type="InterPro" id="IPR036250">
    <property type="entry name" value="AcylCo_DH-like_C"/>
</dbReference>
<keyword evidence="2 4" id="KW-0285">Flavoprotein</keyword>
<dbReference type="InterPro" id="IPR009100">
    <property type="entry name" value="AcylCoA_DH/oxidase_NM_dom_sf"/>
</dbReference>
<dbReference type="PANTHER" id="PTHR42707">
    <property type="entry name" value="ACYL-COA DEHYDROGENASE"/>
    <property type="match status" value="1"/>
</dbReference>
<feature type="domain" description="Acyl-CoA dehydrogenase/oxidase C-terminal" evidence="5">
    <location>
        <begin position="298"/>
        <end position="457"/>
    </location>
</feature>
<evidence type="ECO:0000256" key="4">
    <source>
        <dbReference type="RuleBase" id="RU362125"/>
    </source>
</evidence>
<dbReference type="InterPro" id="IPR052904">
    <property type="entry name" value="Acyl-CoA_dehydrogenase-like"/>
</dbReference>
<evidence type="ECO:0000256" key="1">
    <source>
        <dbReference type="ARBA" id="ARBA00009347"/>
    </source>
</evidence>
<proteinExistence type="inferred from homology"/>
<protein>
    <submittedName>
        <fullName evidence="8">Acyl-CoA dehydrogenase/oxidase</fullName>
    </submittedName>
</protein>
<dbReference type="InterPro" id="IPR009075">
    <property type="entry name" value="AcylCo_DH/oxidase_C"/>
</dbReference>
<gene>
    <name evidence="8" type="ORF">CPB83DRAFT_845893</name>
</gene>
<feature type="domain" description="Acyl-CoA oxidase/dehydrogenase middle" evidence="6">
    <location>
        <begin position="174"/>
        <end position="287"/>
    </location>
</feature>
<evidence type="ECO:0000259" key="7">
    <source>
        <dbReference type="Pfam" id="PF18158"/>
    </source>
</evidence>
<keyword evidence="3 4" id="KW-0274">FAD</keyword>
<feature type="domain" description="Adaptive response protein AidB N-terminal" evidence="7">
    <location>
        <begin position="8"/>
        <end position="165"/>
    </location>
</feature>
<comment type="similarity">
    <text evidence="1 4">Belongs to the acyl-CoA dehydrogenase family.</text>
</comment>
<keyword evidence="9" id="KW-1185">Reference proteome</keyword>
<dbReference type="SUPFAM" id="SSF56645">
    <property type="entry name" value="Acyl-CoA dehydrogenase NM domain-like"/>
    <property type="match status" value="1"/>
</dbReference>
<dbReference type="InterPro" id="IPR041504">
    <property type="entry name" value="AidB_N"/>
</dbReference>
<evidence type="ECO:0000313" key="8">
    <source>
        <dbReference type="EMBL" id="KAF9533136.1"/>
    </source>
</evidence>
<dbReference type="Gene3D" id="1.20.140.10">
    <property type="entry name" value="Butyryl-CoA Dehydrogenase, subunit A, domain 3"/>
    <property type="match status" value="1"/>
</dbReference>
<comment type="cofactor">
    <cofactor evidence="4">
        <name>FAD</name>
        <dbReference type="ChEBI" id="CHEBI:57692"/>
    </cofactor>
</comment>
<comment type="caution">
    <text evidence="8">The sequence shown here is derived from an EMBL/GenBank/DDBJ whole genome shotgun (WGS) entry which is preliminary data.</text>
</comment>
<evidence type="ECO:0000313" key="9">
    <source>
        <dbReference type="Proteomes" id="UP000807306"/>
    </source>
</evidence>
<keyword evidence="4" id="KW-0560">Oxidoreductase</keyword>
<dbReference type="Proteomes" id="UP000807306">
    <property type="component" value="Unassembled WGS sequence"/>
</dbReference>
<dbReference type="Pfam" id="PF18158">
    <property type="entry name" value="AidB_N"/>
    <property type="match status" value="1"/>
</dbReference>
<dbReference type="Pfam" id="PF02770">
    <property type="entry name" value="Acyl-CoA_dh_M"/>
    <property type="match status" value="1"/>
</dbReference>
<dbReference type="GO" id="GO:0003995">
    <property type="term" value="F:acyl-CoA dehydrogenase activity"/>
    <property type="evidence" value="ECO:0007669"/>
    <property type="project" value="TreeGrafter"/>
</dbReference>
<dbReference type="EMBL" id="MU157829">
    <property type="protein sequence ID" value="KAF9533136.1"/>
    <property type="molecule type" value="Genomic_DNA"/>
</dbReference>
<dbReference type="SUPFAM" id="SSF47203">
    <property type="entry name" value="Acyl-CoA dehydrogenase C-terminal domain-like"/>
    <property type="match status" value="1"/>
</dbReference>
<accession>A0A9P6EPZ4</accession>
<evidence type="ECO:0000259" key="6">
    <source>
        <dbReference type="Pfam" id="PF02770"/>
    </source>
</evidence>
<dbReference type="InterPro" id="IPR006091">
    <property type="entry name" value="Acyl-CoA_Oxase/DH_mid-dom"/>
</dbReference>
<dbReference type="Pfam" id="PF00441">
    <property type="entry name" value="Acyl-CoA_dh_1"/>
    <property type="match status" value="1"/>
</dbReference>
<evidence type="ECO:0000256" key="3">
    <source>
        <dbReference type="ARBA" id="ARBA00022827"/>
    </source>
</evidence>
<organism evidence="8 9">
    <name type="scientific">Crepidotus variabilis</name>
    <dbReference type="NCBI Taxonomy" id="179855"/>
    <lineage>
        <taxon>Eukaryota</taxon>
        <taxon>Fungi</taxon>
        <taxon>Dikarya</taxon>
        <taxon>Basidiomycota</taxon>
        <taxon>Agaricomycotina</taxon>
        <taxon>Agaricomycetes</taxon>
        <taxon>Agaricomycetidae</taxon>
        <taxon>Agaricales</taxon>
        <taxon>Agaricineae</taxon>
        <taxon>Crepidotaceae</taxon>
        <taxon>Crepidotus</taxon>
    </lineage>
</organism>
<sequence>MHIEEGFQPVPFSNENAYLTDPVLPSLLKRILPRNVLQEVEPDLERLGLEVVTTIRKLSDSHKVYPPKLVQYDQWGRRIDDLQTSEGWRELKAIAQREGLPGIFYERKYGAASRIYGFAKQLLLAGDTHVIFCPISMADGSARVIELYGSPAMRRDILPRLTSRDPNVAFTSGQWMTERPGGSDVSMTETTATSVGQNHEYGPQYSLNGVKWFSSATDCELTVALARTGTVQEGSRGLSLFLIPLRLPFPTDPSKPLPVQKMNQVFVHRLKNKIGTQIVPTAELTLEGSEAYLIGQLGKGVKSISPVLNITRLWSAIGSVGNLRKGLSIATSYAHVRSIKSGTQLLKDTSTHVEQLASINLLYRALVHLVFGVVCLLGKVECGTATKEEEARLRMLTPVAKAYAAEKACTATEESMAALGGAGYMEENGFGRLIRDGLVEKIWEGTIVVLAHDLVRAVQDQSTVTAFVSWANSIIDSGPTQMQTTLSFHISLLRLALQEISTCYTPPIQPLVARPTLFLVGAVTASISLLEHAIWSSQSSEPSSKLDLEIFSRWVSEGGLGESIDAVKRARTMDSATRITSNSEIVFGSSPRSRL</sequence>
<name>A0A9P6EPZ4_9AGAR</name>
<evidence type="ECO:0000256" key="2">
    <source>
        <dbReference type="ARBA" id="ARBA00022630"/>
    </source>
</evidence>
<dbReference type="PANTHER" id="PTHR42707:SF2">
    <property type="entry name" value="ACD11 DEHYDROGENASE"/>
    <property type="match status" value="1"/>
</dbReference>